<organism evidence="9">
    <name type="scientific">uncultured Stenotrophomonas sp</name>
    <dbReference type="NCBI Taxonomy" id="165438"/>
    <lineage>
        <taxon>Bacteria</taxon>
        <taxon>Pseudomonadati</taxon>
        <taxon>Pseudomonadota</taxon>
        <taxon>Gammaproteobacteria</taxon>
        <taxon>Lysobacterales</taxon>
        <taxon>Lysobacteraceae</taxon>
        <taxon>Stenotrophomonas</taxon>
        <taxon>environmental samples</taxon>
    </lineage>
</organism>
<dbReference type="InterPro" id="IPR027417">
    <property type="entry name" value="P-loop_NTPase"/>
</dbReference>
<keyword evidence="4 8" id="KW-0812">Transmembrane</keyword>
<dbReference type="PANTHER" id="PTHR37937:SF1">
    <property type="entry name" value="CONJUGATIVE TRANSFER: DNA TRANSPORT"/>
    <property type="match status" value="1"/>
</dbReference>
<proteinExistence type="inferred from homology"/>
<dbReference type="CDD" id="cd01127">
    <property type="entry name" value="TrwB_TraG_TraD_VirD4"/>
    <property type="match status" value="1"/>
</dbReference>
<dbReference type="NCBIfam" id="NF010450">
    <property type="entry name" value="PRK13876.1"/>
    <property type="match status" value="1"/>
</dbReference>
<dbReference type="PANTHER" id="PTHR37937">
    <property type="entry name" value="CONJUGATIVE TRANSFER: DNA TRANSPORT"/>
    <property type="match status" value="1"/>
</dbReference>
<dbReference type="Pfam" id="PF02534">
    <property type="entry name" value="T4SS-DNA_transf"/>
    <property type="match status" value="1"/>
</dbReference>
<gene>
    <name evidence="9" type="primary">traG</name>
    <name evidence="9" type="ORF">STPYR_10784</name>
</gene>
<keyword evidence="3" id="KW-1003">Cell membrane</keyword>
<dbReference type="InterPro" id="IPR003688">
    <property type="entry name" value="TraG/VirD4"/>
</dbReference>
<evidence type="ECO:0000256" key="8">
    <source>
        <dbReference type="SAM" id="Phobius"/>
    </source>
</evidence>
<evidence type="ECO:0000256" key="2">
    <source>
        <dbReference type="ARBA" id="ARBA00008806"/>
    </source>
</evidence>
<comment type="similarity">
    <text evidence="2">Belongs to the VirD4/TraG family.</text>
</comment>
<reference evidence="9" key="1">
    <citation type="submission" date="2016-03" db="EMBL/GenBank/DDBJ databases">
        <authorList>
            <person name="Ploux O."/>
        </authorList>
    </citation>
    <scope>NUCLEOTIDE SEQUENCE</scope>
    <source>
        <strain evidence="9">UC10</strain>
    </source>
</reference>
<keyword evidence="5 8" id="KW-1133">Transmembrane helix</keyword>
<feature type="region of interest" description="Disordered" evidence="7">
    <location>
        <begin position="628"/>
        <end position="669"/>
    </location>
</feature>
<evidence type="ECO:0000256" key="1">
    <source>
        <dbReference type="ARBA" id="ARBA00004651"/>
    </source>
</evidence>
<feature type="transmembrane region" description="Helical" evidence="8">
    <location>
        <begin position="6"/>
        <end position="35"/>
    </location>
</feature>
<evidence type="ECO:0000256" key="3">
    <source>
        <dbReference type="ARBA" id="ARBA00022475"/>
    </source>
</evidence>
<evidence type="ECO:0000313" key="9">
    <source>
        <dbReference type="EMBL" id="SBV35854.1"/>
    </source>
</evidence>
<dbReference type="GO" id="GO:0005886">
    <property type="term" value="C:plasma membrane"/>
    <property type="evidence" value="ECO:0007669"/>
    <property type="project" value="UniProtKB-SubCell"/>
</dbReference>
<evidence type="ECO:0000256" key="7">
    <source>
        <dbReference type="SAM" id="MobiDB-lite"/>
    </source>
</evidence>
<evidence type="ECO:0000256" key="5">
    <source>
        <dbReference type="ARBA" id="ARBA00022989"/>
    </source>
</evidence>
<evidence type="ECO:0000256" key="6">
    <source>
        <dbReference type="ARBA" id="ARBA00023136"/>
    </source>
</evidence>
<protein>
    <submittedName>
        <fullName evidence="9">Conjugal transfer protein TraG</fullName>
    </submittedName>
</protein>
<accession>A0A1Y5Q860</accession>
<sequence length="669" mass="73063">MQGTNVLFGQIAVVFGIVIAGVWGATQWTAAALGYQLRLGSPWFDLLGRPIYHPWKLFEWWFFFGAYAPVVFDTGGAIAGASGMVAVVVAIAMSVWRSRQARLVTTYGSARWANAQDIRQAGLTQPAGVFLGQHDRQYLRHEGPEHVLTFAPTRSGKGVGLVVPTLLSWPASAVIHDIKGENWQITAGWRSRFSHCLLFNPTDAKSAAYNPLLEVRRGAHEVRDVQNIADILVDPEGALEKRNHWEKTSHALLVGAILHVLYAGADKTLRGVANFLSDPASPFELTLHRMMTTPHLGDGPHPVVASAAREVLNKSDNERSGVLSTAMSFLGLYRDPTVAEVTSRCDWRIADLIAAEHPVSLYLVVPPSDISRTKPLIRLILNQIGRRLTESLDGSDGIARRHKLLLMLDEFPALGRLDFFETALAFMAGYGIRSFLIAQSLNQIDKAYGQNHSILDNCHVRVTFATNDERTAKRISETLGTATELRAQRNYAGHRLAPWLGHLMVSRQETARPLLTPGEVMQLPPDEAVVMVSSVAPIKAKKLRYYADANFKRRVLPPPTPADGQYADAPPARADDWSGLVIPAAPPAPATASADGLENLGSADDGGPRRQPELTEAVAYDPELAAPTADLGLLDDDDDLPLPLPRQLDPAMQRTARLASLDPNDGIEL</sequence>
<feature type="region of interest" description="Disordered" evidence="7">
    <location>
        <begin position="554"/>
        <end position="611"/>
    </location>
</feature>
<dbReference type="AlphaFoldDB" id="A0A1Y5Q860"/>
<comment type="subcellular location">
    <subcellularLocation>
        <location evidence="1">Cell membrane</location>
        <topology evidence="1">Multi-pass membrane protein</topology>
    </subcellularLocation>
</comment>
<feature type="transmembrane region" description="Helical" evidence="8">
    <location>
        <begin position="78"/>
        <end position="96"/>
    </location>
</feature>
<evidence type="ECO:0000256" key="4">
    <source>
        <dbReference type="ARBA" id="ARBA00022692"/>
    </source>
</evidence>
<dbReference type="SUPFAM" id="SSF52540">
    <property type="entry name" value="P-loop containing nucleoside triphosphate hydrolases"/>
    <property type="match status" value="1"/>
</dbReference>
<dbReference type="Gene3D" id="3.40.50.300">
    <property type="entry name" value="P-loop containing nucleotide triphosphate hydrolases"/>
    <property type="match status" value="1"/>
</dbReference>
<dbReference type="EMBL" id="FLTS01000001">
    <property type="protein sequence ID" value="SBV35854.1"/>
    <property type="molecule type" value="Genomic_DNA"/>
</dbReference>
<keyword evidence="6 8" id="KW-0472">Membrane</keyword>
<name>A0A1Y5Q860_9GAMM</name>
<dbReference type="InterPro" id="IPR051539">
    <property type="entry name" value="T4SS-coupling_protein"/>
</dbReference>